<evidence type="ECO:0000259" key="9">
    <source>
        <dbReference type="PROSITE" id="PS50110"/>
    </source>
</evidence>
<dbReference type="SUPFAM" id="SSF52540">
    <property type="entry name" value="P-loop containing nucleoside triphosphate hydrolases"/>
    <property type="match status" value="1"/>
</dbReference>
<evidence type="ECO:0000259" key="8">
    <source>
        <dbReference type="PROSITE" id="PS50045"/>
    </source>
</evidence>
<dbReference type="InterPro" id="IPR002078">
    <property type="entry name" value="Sigma_54_int"/>
</dbReference>
<organism evidence="10 11">
    <name type="scientific">Kuenenia stuttgartiensis</name>
    <dbReference type="NCBI Taxonomy" id="174633"/>
    <lineage>
        <taxon>Bacteria</taxon>
        <taxon>Pseudomonadati</taxon>
        <taxon>Planctomycetota</taxon>
        <taxon>Candidatus Brocadiia</taxon>
        <taxon>Candidatus Brocadiales</taxon>
        <taxon>Candidatus Brocadiaceae</taxon>
        <taxon>Candidatus Kuenenia</taxon>
    </lineage>
</organism>
<dbReference type="PROSITE" id="PS50045">
    <property type="entry name" value="SIGMA54_INTERACT_4"/>
    <property type="match status" value="1"/>
</dbReference>
<dbReference type="RefSeq" id="WP_164994523.1">
    <property type="nucleotide sequence ID" value="NZ_CP049055.1"/>
</dbReference>
<keyword evidence="5" id="KW-0238">DNA-binding</keyword>
<dbReference type="Proteomes" id="UP000501926">
    <property type="component" value="Chromosome"/>
</dbReference>
<dbReference type="GO" id="GO:0006355">
    <property type="term" value="P:regulation of DNA-templated transcription"/>
    <property type="evidence" value="ECO:0007669"/>
    <property type="project" value="InterPro"/>
</dbReference>
<dbReference type="CDD" id="cd00009">
    <property type="entry name" value="AAA"/>
    <property type="match status" value="1"/>
</dbReference>
<dbReference type="Pfam" id="PF25601">
    <property type="entry name" value="AAA_lid_14"/>
    <property type="match status" value="1"/>
</dbReference>
<gene>
    <name evidence="10" type="primary">atoC</name>
    <name evidence="10" type="ORF">KsCSTR_08690</name>
</gene>
<dbReference type="Gene3D" id="1.10.10.60">
    <property type="entry name" value="Homeodomain-like"/>
    <property type="match status" value="1"/>
</dbReference>
<evidence type="ECO:0000256" key="7">
    <source>
        <dbReference type="PROSITE-ProRule" id="PRU00169"/>
    </source>
</evidence>
<name>A0A6G7GKY7_KUEST</name>
<dbReference type="PROSITE" id="PS00676">
    <property type="entry name" value="SIGMA54_INTERACT_2"/>
    <property type="match status" value="1"/>
</dbReference>
<dbReference type="InterPro" id="IPR025943">
    <property type="entry name" value="Sigma_54_int_dom_ATP-bd_2"/>
</dbReference>
<dbReference type="InterPro" id="IPR002197">
    <property type="entry name" value="HTH_Fis"/>
</dbReference>
<dbReference type="SUPFAM" id="SSF52172">
    <property type="entry name" value="CheY-like"/>
    <property type="match status" value="1"/>
</dbReference>
<dbReference type="Gene3D" id="1.10.8.60">
    <property type="match status" value="1"/>
</dbReference>
<keyword evidence="2" id="KW-0547">Nucleotide-binding</keyword>
<dbReference type="FunFam" id="3.40.50.300:FF:000006">
    <property type="entry name" value="DNA-binding transcriptional regulator NtrC"/>
    <property type="match status" value="1"/>
</dbReference>
<dbReference type="GO" id="GO:0043565">
    <property type="term" value="F:sequence-specific DNA binding"/>
    <property type="evidence" value="ECO:0007669"/>
    <property type="project" value="InterPro"/>
</dbReference>
<dbReference type="InterPro" id="IPR027417">
    <property type="entry name" value="P-loop_NTPase"/>
</dbReference>
<evidence type="ECO:0000256" key="1">
    <source>
        <dbReference type="ARBA" id="ARBA00022553"/>
    </source>
</evidence>
<evidence type="ECO:0000256" key="3">
    <source>
        <dbReference type="ARBA" id="ARBA00022840"/>
    </source>
</evidence>
<keyword evidence="4" id="KW-0805">Transcription regulation</keyword>
<dbReference type="InterPro" id="IPR009057">
    <property type="entry name" value="Homeodomain-like_sf"/>
</dbReference>
<keyword evidence="1 7" id="KW-0597">Phosphoprotein</keyword>
<evidence type="ECO:0000256" key="5">
    <source>
        <dbReference type="ARBA" id="ARBA00023125"/>
    </source>
</evidence>
<feature type="domain" description="Response regulatory" evidence="9">
    <location>
        <begin position="11"/>
        <end position="125"/>
    </location>
</feature>
<evidence type="ECO:0000256" key="6">
    <source>
        <dbReference type="ARBA" id="ARBA00023163"/>
    </source>
</evidence>
<dbReference type="EMBL" id="CP049055">
    <property type="protein sequence ID" value="QII10248.1"/>
    <property type="molecule type" value="Genomic_DNA"/>
</dbReference>
<proteinExistence type="predicted"/>
<dbReference type="Gene3D" id="3.40.50.2300">
    <property type="match status" value="1"/>
</dbReference>
<keyword evidence="3" id="KW-0067">ATP-binding</keyword>
<dbReference type="InterPro" id="IPR003593">
    <property type="entry name" value="AAA+_ATPase"/>
</dbReference>
<dbReference type="InterPro" id="IPR025944">
    <property type="entry name" value="Sigma_54_int_dom_CS"/>
</dbReference>
<dbReference type="PANTHER" id="PTHR32071:SF17">
    <property type="entry name" value="TRANSCRIPTIONAL REGULATOR (NTRC FAMILY)"/>
    <property type="match status" value="1"/>
</dbReference>
<dbReference type="PANTHER" id="PTHR32071">
    <property type="entry name" value="TRANSCRIPTIONAL REGULATORY PROTEIN"/>
    <property type="match status" value="1"/>
</dbReference>
<dbReference type="Pfam" id="PF00158">
    <property type="entry name" value="Sigma54_activat"/>
    <property type="match status" value="1"/>
</dbReference>
<dbReference type="PROSITE" id="PS00688">
    <property type="entry name" value="SIGMA54_INTERACT_3"/>
    <property type="match status" value="1"/>
</dbReference>
<evidence type="ECO:0000256" key="2">
    <source>
        <dbReference type="ARBA" id="ARBA00022741"/>
    </source>
</evidence>
<keyword evidence="6" id="KW-0804">Transcription</keyword>
<dbReference type="PROSITE" id="PS50110">
    <property type="entry name" value="RESPONSE_REGULATORY"/>
    <property type="match status" value="1"/>
</dbReference>
<dbReference type="Gene3D" id="3.40.50.300">
    <property type="entry name" value="P-loop containing nucleotide triphosphate hydrolases"/>
    <property type="match status" value="1"/>
</dbReference>
<protein>
    <submittedName>
        <fullName evidence="10">Acetoacetate metabolism regulatory protein AtoC</fullName>
    </submittedName>
</protein>
<evidence type="ECO:0000256" key="4">
    <source>
        <dbReference type="ARBA" id="ARBA00023015"/>
    </source>
</evidence>
<accession>A0A6G7GKY7</accession>
<dbReference type="SMART" id="SM00448">
    <property type="entry name" value="REC"/>
    <property type="match status" value="1"/>
</dbReference>
<dbReference type="Pfam" id="PF00072">
    <property type="entry name" value="Response_reg"/>
    <property type="match status" value="1"/>
</dbReference>
<feature type="domain" description="Sigma-54 factor interaction" evidence="8">
    <location>
        <begin position="150"/>
        <end position="379"/>
    </location>
</feature>
<dbReference type="InterPro" id="IPR058031">
    <property type="entry name" value="AAA_lid_NorR"/>
</dbReference>
<dbReference type="GO" id="GO:0005524">
    <property type="term" value="F:ATP binding"/>
    <property type="evidence" value="ECO:0007669"/>
    <property type="project" value="UniProtKB-KW"/>
</dbReference>
<dbReference type="AlphaFoldDB" id="A0A6G7GKY7"/>
<dbReference type="Pfam" id="PF02954">
    <property type="entry name" value="HTH_8"/>
    <property type="match status" value="1"/>
</dbReference>
<dbReference type="InterPro" id="IPR001789">
    <property type="entry name" value="Sig_transdc_resp-reg_receiver"/>
</dbReference>
<sequence length="470" mass="53771">MTTKETMHTNSILIVDDEKAARYGMKKILQRDHGSIFEATNGIDALQKIHTLQPALIFLDINMPQLDGLKTLEKIREMKHPPLVVIVTAHGSEKIAVEAMKKGAYDYIAKPYEMEELRIITRNALEKIALQEENTRLRMEIGMLEGYGELLGQSKIMQEVFDRIEKVVTADVTVLLQGESGSGKELAAHEIHRRSKRKNGPFIVMNCAAVPETLIESELFGHERGSFTGATERRMGKFEMANNGTILLDEIGDMSLSTQSKLLRVLQEQKFERLGGTETLAVDVRIISATHRDLEEEIEEGRFREDLYYRINVVNIKIPPLRKRKEDIPLLVNRFIQHFSKKHYKNVVSISNDAMKKLSAYNWPGNIRQLKNTIESAIVLTNNDVLDISDLSEDIIREEKTPDSTKNVHYHLSFREAKKILIENFEKDFISKKLEECGGNISHTAEALDMHRQNLQQKIKDLQLNKDIKE</sequence>
<dbReference type="InterPro" id="IPR011006">
    <property type="entry name" value="CheY-like_superfamily"/>
</dbReference>
<feature type="modified residue" description="4-aspartylphosphate" evidence="7">
    <location>
        <position position="60"/>
    </location>
</feature>
<reference evidence="10 11" key="1">
    <citation type="submission" date="2020-02" db="EMBL/GenBank/DDBJ databases">
        <title>Newly sequenced genome of strain CSTR1 showed variability in Candidatus Kuenenia stuttgartiensis genomes.</title>
        <authorList>
            <person name="Ding C."/>
            <person name="Adrian L."/>
        </authorList>
    </citation>
    <scope>NUCLEOTIDE SEQUENCE [LARGE SCALE GENOMIC DNA]</scope>
    <source>
        <strain evidence="10 11">CSTR1</strain>
    </source>
</reference>
<dbReference type="SUPFAM" id="SSF46689">
    <property type="entry name" value="Homeodomain-like"/>
    <property type="match status" value="1"/>
</dbReference>
<evidence type="ECO:0000313" key="10">
    <source>
        <dbReference type="EMBL" id="QII10248.1"/>
    </source>
</evidence>
<evidence type="ECO:0000313" key="11">
    <source>
        <dbReference type="Proteomes" id="UP000501926"/>
    </source>
</evidence>
<dbReference type="GO" id="GO:0000160">
    <property type="term" value="P:phosphorelay signal transduction system"/>
    <property type="evidence" value="ECO:0007669"/>
    <property type="project" value="InterPro"/>
</dbReference>
<dbReference type="SMART" id="SM00382">
    <property type="entry name" value="AAA"/>
    <property type="match status" value="1"/>
</dbReference>